<dbReference type="InterPro" id="IPR032710">
    <property type="entry name" value="NTF2-like_dom_sf"/>
</dbReference>
<proteinExistence type="predicted"/>
<dbReference type="EMBL" id="PSQJ01000001">
    <property type="protein sequence ID" value="PTL86992.1"/>
    <property type="molecule type" value="Genomic_DNA"/>
</dbReference>
<dbReference type="AlphaFoldDB" id="A0A2T4VYX7"/>
<gene>
    <name evidence="3" type="ORF">C4617_00885</name>
</gene>
<dbReference type="InterPro" id="IPR007379">
    <property type="entry name" value="Tim44-like_dom"/>
</dbReference>
<dbReference type="SUPFAM" id="SSF54427">
    <property type="entry name" value="NTF2-like"/>
    <property type="match status" value="1"/>
</dbReference>
<keyword evidence="1" id="KW-1133">Transmembrane helix</keyword>
<protein>
    <recommendedName>
        <fullName evidence="2">Tim44-like domain-containing protein</fullName>
    </recommendedName>
</protein>
<organism evidence="3 4">
    <name type="scientific">Candidatus Liberibacter europaeus</name>
    <dbReference type="NCBI Taxonomy" id="744859"/>
    <lineage>
        <taxon>Bacteria</taxon>
        <taxon>Pseudomonadati</taxon>
        <taxon>Pseudomonadota</taxon>
        <taxon>Alphaproteobacteria</taxon>
        <taxon>Hyphomicrobiales</taxon>
        <taxon>Rhizobiaceae</taxon>
        <taxon>Liberibacter</taxon>
    </lineage>
</organism>
<dbReference type="Gene3D" id="3.10.450.240">
    <property type="match status" value="1"/>
</dbReference>
<evidence type="ECO:0000256" key="1">
    <source>
        <dbReference type="SAM" id="Phobius"/>
    </source>
</evidence>
<evidence type="ECO:0000313" key="4">
    <source>
        <dbReference type="Proteomes" id="UP000240811"/>
    </source>
</evidence>
<dbReference type="SMART" id="SM00978">
    <property type="entry name" value="Tim44"/>
    <property type="match status" value="1"/>
</dbReference>
<accession>A0A2T4VYX7</accession>
<sequence>MVCIRMDLGDLLIFLSIFITIFVVLQLRSVLGKRTGNEKPFSGFSFVQKKFSASSSKDDKWKIVSLDKEKKQDNIDCIDELFPCGTKLNESLRGIVSVCPSFNVKYFLTEAREAYELIVTAFFNGDISKIEKLVDNKVYLDFGEVIAKRKLEDKTLKSSLVGIDEVNIVGANIEDGNMYITTRIVGQFISCSYDKDNVLISSDPEVFGKVVDTWTFVKGISSDNQDWKLISTE</sequence>
<dbReference type="Proteomes" id="UP000240811">
    <property type="component" value="Unassembled WGS sequence"/>
</dbReference>
<dbReference type="NCBIfam" id="NF033779">
    <property type="entry name" value="Tim44_TimA_adap"/>
    <property type="match status" value="1"/>
</dbReference>
<keyword evidence="1" id="KW-0472">Membrane</keyword>
<evidence type="ECO:0000259" key="2">
    <source>
        <dbReference type="SMART" id="SM00978"/>
    </source>
</evidence>
<dbReference type="Pfam" id="PF04280">
    <property type="entry name" value="Tim44"/>
    <property type="match status" value="1"/>
</dbReference>
<feature type="transmembrane region" description="Helical" evidence="1">
    <location>
        <begin position="12"/>
        <end position="31"/>
    </location>
</feature>
<name>A0A2T4VYX7_9HYPH</name>
<reference evidence="4" key="1">
    <citation type="submission" date="2018-02" db="EMBL/GenBank/DDBJ databases">
        <title>Genome sequence of Candidatus Liberibacter europaeus.</title>
        <authorList>
            <person name="Frampton R.A."/>
            <person name="Thompson S.M."/>
            <person name="David C."/>
            <person name="Addison S.M."/>
            <person name="Smith G.R."/>
        </authorList>
    </citation>
    <scope>NUCLEOTIDE SEQUENCE [LARGE SCALE GENOMIC DNA]</scope>
</reference>
<feature type="domain" description="Tim44-like" evidence="2">
    <location>
        <begin position="88"/>
        <end position="233"/>
    </location>
</feature>
<comment type="caution">
    <text evidence="3">The sequence shown here is derived from an EMBL/GenBank/DDBJ whole genome shotgun (WGS) entry which is preliminary data.</text>
</comment>
<keyword evidence="1" id="KW-0812">Transmembrane</keyword>
<evidence type="ECO:0000313" key="3">
    <source>
        <dbReference type="EMBL" id="PTL86992.1"/>
    </source>
</evidence>